<keyword evidence="4" id="KW-1185">Reference proteome</keyword>
<dbReference type="OrthoDB" id="9808192at2"/>
<accession>A0A2T5MFH3</accession>
<evidence type="ECO:0008006" key="5">
    <source>
        <dbReference type="Google" id="ProtNLM"/>
    </source>
</evidence>
<evidence type="ECO:0000313" key="3">
    <source>
        <dbReference type="EMBL" id="PTU31335.1"/>
    </source>
</evidence>
<feature type="transmembrane region" description="Helical" evidence="1">
    <location>
        <begin position="90"/>
        <end position="108"/>
    </location>
</feature>
<feature type="transmembrane region" description="Helical" evidence="1">
    <location>
        <begin position="38"/>
        <end position="59"/>
    </location>
</feature>
<dbReference type="Pfam" id="PF04955">
    <property type="entry name" value="HupE_UreJ"/>
    <property type="match status" value="1"/>
</dbReference>
<dbReference type="InterPro" id="IPR007038">
    <property type="entry name" value="HupE_UreJ"/>
</dbReference>
<sequence length="193" mass="19813">MRKISTIGLALSLLLATAPAFAHPGHDLPGAGFVAGLMHPLLGLDHLLAMLVVGVWAAQLGGRARLWVPASFLALMGCGALFAFNGYTPPQVEAGIAASLLALGLLCATAWRLPLQLAMSVVGVFAFFHGAAHGSELPTLAQPSAFALGFLFATATLHIAGLSFGTVSARHSRWLARACGLGTVAVGLVYSFA</sequence>
<dbReference type="RefSeq" id="WP_107939878.1">
    <property type="nucleotide sequence ID" value="NZ_QANS01000003.1"/>
</dbReference>
<evidence type="ECO:0000256" key="1">
    <source>
        <dbReference type="SAM" id="Phobius"/>
    </source>
</evidence>
<dbReference type="Proteomes" id="UP000244248">
    <property type="component" value="Unassembled WGS sequence"/>
</dbReference>
<feature type="transmembrane region" description="Helical" evidence="1">
    <location>
        <begin position="174"/>
        <end position="192"/>
    </location>
</feature>
<dbReference type="PIRSF" id="PIRSF016919">
    <property type="entry name" value="HupE_UreJ"/>
    <property type="match status" value="1"/>
</dbReference>
<organism evidence="3 4">
    <name type="scientific">Stenotrophobium rhamnosiphilum</name>
    <dbReference type="NCBI Taxonomy" id="2029166"/>
    <lineage>
        <taxon>Bacteria</taxon>
        <taxon>Pseudomonadati</taxon>
        <taxon>Pseudomonadota</taxon>
        <taxon>Gammaproteobacteria</taxon>
        <taxon>Nevskiales</taxon>
        <taxon>Nevskiaceae</taxon>
        <taxon>Stenotrophobium</taxon>
    </lineage>
</organism>
<keyword evidence="2" id="KW-0732">Signal</keyword>
<proteinExistence type="predicted"/>
<keyword evidence="1" id="KW-1133">Transmembrane helix</keyword>
<feature type="transmembrane region" description="Helical" evidence="1">
    <location>
        <begin position="144"/>
        <end position="167"/>
    </location>
</feature>
<comment type="caution">
    <text evidence="3">The sequence shown here is derived from an EMBL/GenBank/DDBJ whole genome shotgun (WGS) entry which is preliminary data.</text>
</comment>
<name>A0A2T5MFH3_9GAMM</name>
<feature type="chain" id="PRO_5015543911" description="Protein hupE" evidence="2">
    <location>
        <begin position="23"/>
        <end position="193"/>
    </location>
</feature>
<keyword evidence="1" id="KW-0472">Membrane</keyword>
<reference evidence="3 4" key="1">
    <citation type="submission" date="2018-04" db="EMBL/GenBank/DDBJ databases">
        <title>Novel species isolated from glacier.</title>
        <authorList>
            <person name="Liu Q."/>
            <person name="Xin Y.-H."/>
        </authorList>
    </citation>
    <scope>NUCLEOTIDE SEQUENCE [LARGE SCALE GENOMIC DNA]</scope>
    <source>
        <strain evidence="3 4">GT1R17</strain>
    </source>
</reference>
<feature type="transmembrane region" description="Helical" evidence="1">
    <location>
        <begin position="66"/>
        <end position="84"/>
    </location>
</feature>
<feature type="transmembrane region" description="Helical" evidence="1">
    <location>
        <begin position="115"/>
        <end position="132"/>
    </location>
</feature>
<evidence type="ECO:0000313" key="4">
    <source>
        <dbReference type="Proteomes" id="UP000244248"/>
    </source>
</evidence>
<keyword evidence="1" id="KW-0812">Transmembrane</keyword>
<protein>
    <recommendedName>
        <fullName evidence="5">Protein hupE</fullName>
    </recommendedName>
</protein>
<dbReference type="AlphaFoldDB" id="A0A2T5MFH3"/>
<evidence type="ECO:0000256" key="2">
    <source>
        <dbReference type="SAM" id="SignalP"/>
    </source>
</evidence>
<feature type="signal peptide" evidence="2">
    <location>
        <begin position="1"/>
        <end position="22"/>
    </location>
</feature>
<gene>
    <name evidence="3" type="ORF">CJD38_08285</name>
</gene>
<dbReference type="EMBL" id="QANS01000003">
    <property type="protein sequence ID" value="PTU31335.1"/>
    <property type="molecule type" value="Genomic_DNA"/>
</dbReference>